<proteinExistence type="predicted"/>
<organism evidence="3 4">
    <name type="scientific">Streptomyces carminius</name>
    <dbReference type="NCBI Taxonomy" id="2665496"/>
    <lineage>
        <taxon>Bacteria</taxon>
        <taxon>Bacillati</taxon>
        <taxon>Actinomycetota</taxon>
        <taxon>Actinomycetes</taxon>
        <taxon>Kitasatosporales</taxon>
        <taxon>Streptomycetaceae</taxon>
        <taxon>Streptomyces</taxon>
    </lineage>
</organism>
<name>A0A2M8LX16_9ACTN</name>
<dbReference type="PANTHER" id="PTHR36302:SF1">
    <property type="entry name" value="COPPER CHAPERONE PCU(A)C"/>
    <property type="match status" value="1"/>
</dbReference>
<dbReference type="SUPFAM" id="SSF110087">
    <property type="entry name" value="DR1885-like metal-binding protein"/>
    <property type="match status" value="1"/>
</dbReference>
<dbReference type="PROSITE" id="PS51257">
    <property type="entry name" value="PROKAR_LIPOPROTEIN"/>
    <property type="match status" value="1"/>
</dbReference>
<dbReference type="Gene3D" id="2.60.40.1890">
    <property type="entry name" value="PCu(A)C copper chaperone"/>
    <property type="match status" value="1"/>
</dbReference>
<dbReference type="EMBL" id="PGGW01000058">
    <property type="protein sequence ID" value="PJE96507.1"/>
    <property type="molecule type" value="Genomic_DNA"/>
</dbReference>
<feature type="region of interest" description="Disordered" evidence="1">
    <location>
        <begin position="33"/>
        <end position="53"/>
    </location>
</feature>
<gene>
    <name evidence="3" type="ORF">CUT44_18635</name>
</gene>
<evidence type="ECO:0000313" key="4">
    <source>
        <dbReference type="Proteomes" id="UP000230407"/>
    </source>
</evidence>
<dbReference type="Proteomes" id="UP000230407">
    <property type="component" value="Unassembled WGS sequence"/>
</dbReference>
<dbReference type="AlphaFoldDB" id="A0A2M8LX16"/>
<feature type="signal peptide" evidence="2">
    <location>
        <begin position="1"/>
        <end position="33"/>
    </location>
</feature>
<evidence type="ECO:0000256" key="2">
    <source>
        <dbReference type="SAM" id="SignalP"/>
    </source>
</evidence>
<accession>A0A2M8LX16</accession>
<dbReference type="Pfam" id="PF04314">
    <property type="entry name" value="PCuAC"/>
    <property type="match status" value="1"/>
</dbReference>
<keyword evidence="2" id="KW-0732">Signal</keyword>
<evidence type="ECO:0000256" key="1">
    <source>
        <dbReference type="SAM" id="MobiDB-lite"/>
    </source>
</evidence>
<evidence type="ECO:0000313" key="3">
    <source>
        <dbReference type="EMBL" id="PJE96507.1"/>
    </source>
</evidence>
<dbReference type="PANTHER" id="PTHR36302">
    <property type="entry name" value="BLR7088 PROTEIN"/>
    <property type="match status" value="1"/>
</dbReference>
<dbReference type="InterPro" id="IPR007410">
    <property type="entry name" value="LpqE-like"/>
</dbReference>
<protein>
    <submittedName>
        <fullName evidence="3">Copper resistance protein CopZ</fullName>
    </submittedName>
</protein>
<comment type="caution">
    <text evidence="3">The sequence shown here is derived from an EMBL/GenBank/DDBJ whole genome shotgun (WGS) entry which is preliminary data.</text>
</comment>
<dbReference type="InterPro" id="IPR036182">
    <property type="entry name" value="PCuAC_sf"/>
</dbReference>
<dbReference type="RefSeq" id="WP_100202999.1">
    <property type="nucleotide sequence ID" value="NZ_PGGW01000058.1"/>
</dbReference>
<sequence>MTRPRTPGAPGTRRARRGAALLAAALLAAGTTACGSGTETQETGTGTGAETAGPELTVEGAYMPEPVTTDTAGGFLVVHNSGGSDDALTSATSAIANEVQIHRTDGGRMERVASLPVPADGALELSRGGNHLMFMDLDRRPEKGEKVTVELRFEKSDPIEIEIPVEATNHVPTHSPHTHEQ</sequence>
<keyword evidence="4" id="KW-1185">Reference proteome</keyword>
<reference evidence="3 4" key="1">
    <citation type="submission" date="2017-11" db="EMBL/GenBank/DDBJ databases">
        <title>Streptomyces carmine sp. nov., a novel actinomycete isolated from Sophora alopecuroides in Xinjiang, China.</title>
        <authorList>
            <person name="Wang Y."/>
            <person name="Luo X."/>
            <person name="Wan C."/>
            <person name="Zhang L."/>
        </authorList>
    </citation>
    <scope>NUCLEOTIDE SEQUENCE [LARGE SCALE GENOMIC DNA]</scope>
    <source>
        <strain evidence="3 4">TRM SA0054</strain>
    </source>
</reference>
<dbReference type="InterPro" id="IPR058248">
    <property type="entry name" value="Lxx211020-like"/>
</dbReference>
<feature type="region of interest" description="Disordered" evidence="1">
    <location>
        <begin position="162"/>
        <end position="181"/>
    </location>
</feature>
<feature type="chain" id="PRO_5038597203" evidence="2">
    <location>
        <begin position="34"/>
        <end position="181"/>
    </location>
</feature>